<name>A0A815NKD1_ADIRI</name>
<comment type="caution">
    <text evidence="2">The sequence shown here is derived from an EMBL/GenBank/DDBJ whole genome shotgun (WGS) entry which is preliminary data.</text>
</comment>
<organism evidence="2 3">
    <name type="scientific">Adineta ricciae</name>
    <name type="common">Rotifer</name>
    <dbReference type="NCBI Taxonomy" id="249248"/>
    <lineage>
        <taxon>Eukaryota</taxon>
        <taxon>Metazoa</taxon>
        <taxon>Spiralia</taxon>
        <taxon>Gnathifera</taxon>
        <taxon>Rotifera</taxon>
        <taxon>Eurotatoria</taxon>
        <taxon>Bdelloidea</taxon>
        <taxon>Adinetida</taxon>
        <taxon>Adinetidae</taxon>
        <taxon>Adineta</taxon>
    </lineage>
</organism>
<dbReference type="Proteomes" id="UP000663852">
    <property type="component" value="Unassembled WGS sequence"/>
</dbReference>
<dbReference type="Proteomes" id="UP000663828">
    <property type="component" value="Unassembled WGS sequence"/>
</dbReference>
<dbReference type="EMBL" id="CAJNOJ010000078">
    <property type="protein sequence ID" value="CAF1049971.1"/>
    <property type="molecule type" value="Genomic_DNA"/>
</dbReference>
<proteinExistence type="predicted"/>
<evidence type="ECO:0000313" key="3">
    <source>
        <dbReference type="Proteomes" id="UP000663828"/>
    </source>
</evidence>
<evidence type="ECO:0000313" key="2">
    <source>
        <dbReference type="EMBL" id="CAF1435005.1"/>
    </source>
</evidence>
<protein>
    <submittedName>
        <fullName evidence="2">Uncharacterized protein</fullName>
    </submittedName>
</protein>
<dbReference type="EMBL" id="CAJNOR010003654">
    <property type="protein sequence ID" value="CAF1435005.1"/>
    <property type="molecule type" value="Genomic_DNA"/>
</dbReference>
<reference evidence="2" key="1">
    <citation type="submission" date="2021-02" db="EMBL/GenBank/DDBJ databases">
        <authorList>
            <person name="Nowell W R."/>
        </authorList>
    </citation>
    <scope>NUCLEOTIDE SEQUENCE</scope>
</reference>
<evidence type="ECO:0000313" key="1">
    <source>
        <dbReference type="EMBL" id="CAF1049971.1"/>
    </source>
</evidence>
<gene>
    <name evidence="1" type="ORF">EDS130_LOCUS17376</name>
    <name evidence="2" type="ORF">XAT740_LOCUS35994</name>
</gene>
<sequence length="124" mass="14101">MTKEPSVSIFNATIRYYIECVQRLQPAYRSTLISYTHSLDNYKLASTNNQLHIANALNSIGGVYDNRVLTLKYFREALAIATHFTPSHHQDLMVSHTRALLAPLHMVKYIDLLRIAEIALDVGK</sequence>
<dbReference type="AlphaFoldDB" id="A0A815NKD1"/>
<keyword evidence="3" id="KW-1185">Reference proteome</keyword>
<accession>A0A815NKD1</accession>